<dbReference type="InterPro" id="IPR003754">
    <property type="entry name" value="4pyrrol_synth_uPrphyn_synth"/>
</dbReference>
<comment type="similarity">
    <text evidence="2 9">Belongs to the uroporphyrinogen-III synthase family.</text>
</comment>
<evidence type="ECO:0000256" key="5">
    <source>
        <dbReference type="ARBA" id="ARBA00023244"/>
    </source>
</evidence>
<dbReference type="GO" id="GO:0032259">
    <property type="term" value="P:methylation"/>
    <property type="evidence" value="ECO:0007669"/>
    <property type="project" value="UniProtKB-KW"/>
</dbReference>
<keyword evidence="4 9" id="KW-0456">Lyase</keyword>
<dbReference type="PANTHER" id="PTHR38042:SF1">
    <property type="entry name" value="UROPORPHYRINOGEN-III SYNTHASE, CHLOROPLASTIC"/>
    <property type="match status" value="1"/>
</dbReference>
<keyword evidence="11" id="KW-0808">Transferase</keyword>
<dbReference type="EMBL" id="BMKF01000002">
    <property type="protein sequence ID" value="GGB70967.1"/>
    <property type="molecule type" value="Genomic_DNA"/>
</dbReference>
<evidence type="ECO:0000256" key="6">
    <source>
        <dbReference type="ARBA" id="ARBA00037589"/>
    </source>
</evidence>
<dbReference type="RefSeq" id="WP_084392463.1">
    <property type="nucleotide sequence ID" value="NZ_BMKF01000002.1"/>
</dbReference>
<evidence type="ECO:0000313" key="12">
    <source>
        <dbReference type="Proteomes" id="UP000628854"/>
    </source>
</evidence>
<evidence type="ECO:0000256" key="9">
    <source>
        <dbReference type="RuleBase" id="RU366031"/>
    </source>
</evidence>
<feature type="domain" description="Tetrapyrrole biosynthesis uroporphyrinogen III synthase" evidence="10">
    <location>
        <begin position="22"/>
        <end position="235"/>
    </location>
</feature>
<evidence type="ECO:0000256" key="4">
    <source>
        <dbReference type="ARBA" id="ARBA00023239"/>
    </source>
</evidence>
<dbReference type="InterPro" id="IPR036108">
    <property type="entry name" value="4pyrrol_syn_uPrphyn_synt_sf"/>
</dbReference>
<evidence type="ECO:0000313" key="11">
    <source>
        <dbReference type="EMBL" id="GGB70967.1"/>
    </source>
</evidence>
<evidence type="ECO:0000256" key="3">
    <source>
        <dbReference type="ARBA" id="ARBA00013109"/>
    </source>
</evidence>
<reference evidence="12" key="1">
    <citation type="journal article" date="2019" name="Int. J. Syst. Evol. Microbiol.">
        <title>The Global Catalogue of Microorganisms (GCM) 10K type strain sequencing project: providing services to taxonomists for standard genome sequencing and annotation.</title>
        <authorList>
            <consortium name="The Broad Institute Genomics Platform"/>
            <consortium name="The Broad Institute Genome Sequencing Center for Infectious Disease"/>
            <person name="Wu L."/>
            <person name="Ma J."/>
        </authorList>
    </citation>
    <scope>NUCLEOTIDE SEQUENCE [LARGE SCALE GENOMIC DNA]</scope>
    <source>
        <strain evidence="12">CGMCC 1.15928</strain>
    </source>
</reference>
<keyword evidence="12" id="KW-1185">Reference proteome</keyword>
<keyword evidence="11" id="KW-0489">Methyltransferase</keyword>
<dbReference type="GO" id="GO:0008168">
    <property type="term" value="F:methyltransferase activity"/>
    <property type="evidence" value="ECO:0007669"/>
    <property type="project" value="UniProtKB-KW"/>
</dbReference>
<dbReference type="SUPFAM" id="SSF69618">
    <property type="entry name" value="HemD-like"/>
    <property type="match status" value="1"/>
</dbReference>
<evidence type="ECO:0000256" key="2">
    <source>
        <dbReference type="ARBA" id="ARBA00008133"/>
    </source>
</evidence>
<dbReference type="Pfam" id="PF02602">
    <property type="entry name" value="HEM4"/>
    <property type="match status" value="1"/>
</dbReference>
<protein>
    <recommendedName>
        <fullName evidence="7 9">Uroporphyrinogen-III synthase</fullName>
        <ecNumber evidence="3 9">4.2.1.75</ecNumber>
    </recommendedName>
</protein>
<keyword evidence="5 9" id="KW-0627">Porphyrin biosynthesis</keyword>
<dbReference type="CDD" id="cd06578">
    <property type="entry name" value="HemD"/>
    <property type="match status" value="1"/>
</dbReference>
<gene>
    <name evidence="11" type="ORF">GCM10011503_19550</name>
</gene>
<evidence type="ECO:0000256" key="8">
    <source>
        <dbReference type="ARBA" id="ARBA00048617"/>
    </source>
</evidence>
<comment type="catalytic activity">
    <reaction evidence="8 9">
        <text>hydroxymethylbilane = uroporphyrinogen III + H2O</text>
        <dbReference type="Rhea" id="RHEA:18965"/>
        <dbReference type="ChEBI" id="CHEBI:15377"/>
        <dbReference type="ChEBI" id="CHEBI:57308"/>
        <dbReference type="ChEBI" id="CHEBI:57845"/>
        <dbReference type="EC" id="4.2.1.75"/>
    </reaction>
</comment>
<comment type="caution">
    <text evidence="11">The sequence shown here is derived from an EMBL/GenBank/DDBJ whole genome shotgun (WGS) entry which is preliminary data.</text>
</comment>
<dbReference type="Gene3D" id="3.40.50.10090">
    <property type="match status" value="2"/>
</dbReference>
<dbReference type="EC" id="4.2.1.75" evidence="3 9"/>
<comment type="pathway">
    <text evidence="1 9">Porphyrin-containing compound metabolism; protoporphyrin-IX biosynthesis; coproporphyrinogen-III from 5-aminolevulinate: step 3/4.</text>
</comment>
<proteinExistence type="inferred from homology"/>
<comment type="function">
    <text evidence="6 9">Catalyzes cyclization of the linear tetrapyrrole, hydroxymethylbilane, to the macrocyclic uroporphyrinogen III.</text>
</comment>
<dbReference type="PANTHER" id="PTHR38042">
    <property type="entry name" value="UROPORPHYRINOGEN-III SYNTHASE, CHLOROPLASTIC"/>
    <property type="match status" value="1"/>
</dbReference>
<evidence type="ECO:0000256" key="7">
    <source>
        <dbReference type="ARBA" id="ARBA00040167"/>
    </source>
</evidence>
<accession>A0ABQ1JL10</accession>
<organism evidence="11 12">
    <name type="scientific">Henriciella pelagia</name>
    <dbReference type="NCBI Taxonomy" id="1977912"/>
    <lineage>
        <taxon>Bacteria</taxon>
        <taxon>Pseudomonadati</taxon>
        <taxon>Pseudomonadota</taxon>
        <taxon>Alphaproteobacteria</taxon>
        <taxon>Hyphomonadales</taxon>
        <taxon>Hyphomonadaceae</taxon>
        <taxon>Henriciella</taxon>
    </lineage>
</organism>
<evidence type="ECO:0000259" key="10">
    <source>
        <dbReference type="Pfam" id="PF02602"/>
    </source>
</evidence>
<name>A0ABQ1JL10_9PROT</name>
<sequence>MKMTEAGPPTIIITRAEPGAAQTAARLTAMGVSHILSPALELAGRDEILPDLSRYAGLIFTSANGVRFFAEASADRGLPAWCVGPATASEAVREAFTPVHQSSGDAHDLAHFIAHHWHAHTPKTLLHIANAASRGVVKEALESEGFKIDFVPLYEARPAESLAPDAAVALEADQASIVLIHSSKGAEAFLGLAKAFDLSKTSFVTISEQAARPLQAVKTGGVTAASHPDEDHLLEALEKVLANH</sequence>
<evidence type="ECO:0000256" key="1">
    <source>
        <dbReference type="ARBA" id="ARBA00004772"/>
    </source>
</evidence>
<dbReference type="Proteomes" id="UP000628854">
    <property type="component" value="Unassembled WGS sequence"/>
</dbReference>
<dbReference type="InterPro" id="IPR039793">
    <property type="entry name" value="UROS/Hem4"/>
</dbReference>